<protein>
    <submittedName>
        <fullName evidence="2">Uncharacterized protein</fullName>
    </submittedName>
</protein>
<feature type="chain" id="PRO_5014864021" evidence="1">
    <location>
        <begin position="36"/>
        <end position="159"/>
    </location>
</feature>
<dbReference type="PANTHER" id="PTHR37691">
    <property type="entry name" value="BLR3518 PROTEIN"/>
    <property type="match status" value="1"/>
</dbReference>
<evidence type="ECO:0000313" key="2">
    <source>
        <dbReference type="EMBL" id="PJK30193.1"/>
    </source>
</evidence>
<accession>A0A2M9G3A7</accession>
<feature type="signal peptide" evidence="1">
    <location>
        <begin position="1"/>
        <end position="35"/>
    </location>
</feature>
<dbReference type="Proteomes" id="UP000229498">
    <property type="component" value="Unassembled WGS sequence"/>
</dbReference>
<proteinExistence type="predicted"/>
<dbReference type="AlphaFoldDB" id="A0A2M9G3A7"/>
<dbReference type="InterPro" id="IPR027396">
    <property type="entry name" value="DsrEFH-like"/>
</dbReference>
<sequence>MTVRAQSTRALAALCQAILLIAALAALGLARPAAAEEGVHLLALQLSDRDPAKMTTVLNVAANVSRHYSALGELVDIEIVAFGPGVHMFRPDTSPVRERLENFMQSMVNVRFVACGNTLDTMARAEGARPSLLDGVDVVQTGVAHLLELSETGWTLVRP</sequence>
<comment type="caution">
    <text evidence="2">The sequence shown here is derived from an EMBL/GenBank/DDBJ whole genome shotgun (WGS) entry which is preliminary data.</text>
</comment>
<dbReference type="EMBL" id="PHIG01000029">
    <property type="protein sequence ID" value="PJK30193.1"/>
    <property type="molecule type" value="Genomic_DNA"/>
</dbReference>
<keyword evidence="1" id="KW-0732">Signal</keyword>
<name>A0A2M9G3A7_9PROT</name>
<evidence type="ECO:0000313" key="3">
    <source>
        <dbReference type="Proteomes" id="UP000229498"/>
    </source>
</evidence>
<evidence type="ECO:0000256" key="1">
    <source>
        <dbReference type="SAM" id="SignalP"/>
    </source>
</evidence>
<dbReference type="PANTHER" id="PTHR37691:SF1">
    <property type="entry name" value="BLR3518 PROTEIN"/>
    <property type="match status" value="1"/>
</dbReference>
<dbReference type="SUPFAM" id="SSF75169">
    <property type="entry name" value="DsrEFH-like"/>
    <property type="match status" value="1"/>
</dbReference>
<dbReference type="RefSeq" id="WP_109795391.1">
    <property type="nucleotide sequence ID" value="NZ_PHIG01000029.1"/>
</dbReference>
<dbReference type="OrthoDB" id="5794490at2"/>
<organism evidence="2 3">
    <name type="scientific">Minwuia thermotolerans</name>
    <dbReference type="NCBI Taxonomy" id="2056226"/>
    <lineage>
        <taxon>Bacteria</taxon>
        <taxon>Pseudomonadati</taxon>
        <taxon>Pseudomonadota</taxon>
        <taxon>Alphaproteobacteria</taxon>
        <taxon>Minwuiales</taxon>
        <taxon>Minwuiaceae</taxon>
        <taxon>Minwuia</taxon>
    </lineage>
</organism>
<keyword evidence="3" id="KW-1185">Reference proteome</keyword>
<reference evidence="2 3" key="1">
    <citation type="submission" date="2017-11" db="EMBL/GenBank/DDBJ databases">
        <title>Draft genome sequence of Rhizobiales bacterium SY3-13.</title>
        <authorList>
            <person name="Sun C."/>
        </authorList>
    </citation>
    <scope>NUCLEOTIDE SEQUENCE [LARGE SCALE GENOMIC DNA]</scope>
    <source>
        <strain evidence="2 3">SY3-13</strain>
    </source>
</reference>
<gene>
    <name evidence="2" type="ORF">CVT23_07270</name>
</gene>
<dbReference type="Gene3D" id="3.40.1260.10">
    <property type="entry name" value="DsrEFH-like"/>
    <property type="match status" value="1"/>
</dbReference>